<dbReference type="NCBIfam" id="NF006421">
    <property type="entry name" value="PRK08673.1"/>
    <property type="match status" value="1"/>
</dbReference>
<dbReference type="GO" id="GO:0004106">
    <property type="term" value="F:chorismate mutase activity"/>
    <property type="evidence" value="ECO:0007669"/>
    <property type="project" value="InterPro"/>
</dbReference>
<evidence type="ECO:0000256" key="2">
    <source>
        <dbReference type="SAM" id="Coils"/>
    </source>
</evidence>
<protein>
    <submittedName>
        <fullName evidence="4">3-deoxy-D-arabinoheptulosonate-7-phosphate synthase</fullName>
    </submittedName>
</protein>
<gene>
    <name evidence="4" type="ORF">SAMN05192557_0917</name>
</gene>
<feature type="coiled-coil region" evidence="2">
    <location>
        <begin position="7"/>
        <end position="41"/>
    </location>
</feature>
<dbReference type="InterPro" id="IPR052899">
    <property type="entry name" value="Class-I_DAHP_synthase"/>
</dbReference>
<evidence type="ECO:0000313" key="4">
    <source>
        <dbReference type="EMBL" id="SEV94337.1"/>
    </source>
</evidence>
<dbReference type="PANTHER" id="PTHR43018">
    <property type="entry name" value="PHOSPHO-2-DEHYDRO-3-DEOXYHEPTONATE ALDOLASE"/>
    <property type="match status" value="1"/>
</dbReference>
<dbReference type="EMBL" id="FOIT01000002">
    <property type="protein sequence ID" value="SEV94337.1"/>
    <property type="molecule type" value="Genomic_DNA"/>
</dbReference>
<dbReference type="SMART" id="SM00830">
    <property type="entry name" value="CM_2"/>
    <property type="match status" value="1"/>
</dbReference>
<dbReference type="RefSeq" id="WP_091474342.1">
    <property type="nucleotide sequence ID" value="NZ_FOIT01000002.1"/>
</dbReference>
<organism evidence="4 5">
    <name type="scientific">Aliicoccus persicus</name>
    <dbReference type="NCBI Taxonomy" id="930138"/>
    <lineage>
        <taxon>Bacteria</taxon>
        <taxon>Bacillati</taxon>
        <taxon>Bacillota</taxon>
        <taxon>Bacilli</taxon>
        <taxon>Bacillales</taxon>
        <taxon>Staphylococcaceae</taxon>
        <taxon>Aliicoccus</taxon>
    </lineage>
</organism>
<dbReference type="InterPro" id="IPR036263">
    <property type="entry name" value="Chorismate_II_sf"/>
</dbReference>
<evidence type="ECO:0000313" key="5">
    <source>
        <dbReference type="Proteomes" id="UP000243605"/>
    </source>
</evidence>
<keyword evidence="5" id="KW-1185">Reference proteome</keyword>
<dbReference type="InterPro" id="IPR002701">
    <property type="entry name" value="CM_II_prokaryot"/>
</dbReference>
<dbReference type="Gene3D" id="1.20.59.10">
    <property type="entry name" value="Chorismate mutase"/>
    <property type="match status" value="1"/>
</dbReference>
<proteinExistence type="predicted"/>
<dbReference type="GO" id="GO:0016832">
    <property type="term" value="F:aldehyde-lyase activity"/>
    <property type="evidence" value="ECO:0007669"/>
    <property type="project" value="InterPro"/>
</dbReference>
<evidence type="ECO:0000256" key="1">
    <source>
        <dbReference type="ARBA" id="ARBA00022679"/>
    </source>
</evidence>
<accession>A0A662Z2V5</accession>
<evidence type="ECO:0000259" key="3">
    <source>
        <dbReference type="PROSITE" id="PS51168"/>
    </source>
</evidence>
<dbReference type="SUPFAM" id="SSF51569">
    <property type="entry name" value="Aldolase"/>
    <property type="match status" value="1"/>
</dbReference>
<dbReference type="GO" id="GO:0016740">
    <property type="term" value="F:transferase activity"/>
    <property type="evidence" value="ECO:0007669"/>
    <property type="project" value="UniProtKB-KW"/>
</dbReference>
<dbReference type="NCBIfam" id="TIGR01361">
    <property type="entry name" value="DAHP_synth_Bsub"/>
    <property type="match status" value="1"/>
</dbReference>
<sequence>MTQNNTIESLRDKIAELNDELLKLLKERGHLVEELDELKRKSGRPAYDPVRESEMLERLLKQGSAPYQPTQLQRIFKSIFDASKEIQDEKRKKVLLVSRKTKAEDTHIDVNGTVIGDGTPVMMFGPCAVESYEQVDQVGKLLSEKGEKFIRGGALKPRTSPYDFQGLGEEGLKILQDVGKKYNLNTISEIVDTRQVEMAAEYLDVFQVGARNSQNFELLKEIGKTNKPVLFKRGMSTNISEYIHAAEYIAANGNNNIILCERGIRTFEKETRNTLDISAVPILKRQTHLPVIVDITHSTGRKDIMGDIAKAALAVGADGLMCEVHPNPSIALSDAAQQLDFNEFEALYKIIR</sequence>
<dbReference type="InterPro" id="IPR006218">
    <property type="entry name" value="DAHP1/KDSA"/>
</dbReference>
<reference evidence="4 5" key="1">
    <citation type="submission" date="2016-10" db="EMBL/GenBank/DDBJ databases">
        <authorList>
            <person name="Varghese N."/>
            <person name="Submissions S."/>
        </authorList>
    </citation>
    <scope>NUCLEOTIDE SEQUENCE [LARGE SCALE GENOMIC DNA]</scope>
    <source>
        <strain evidence="4 5">IBRC-M10081</strain>
    </source>
</reference>
<keyword evidence="2" id="KW-0175">Coiled coil</keyword>
<dbReference type="Pfam" id="PF00793">
    <property type="entry name" value="DAHP_synth_1"/>
    <property type="match status" value="1"/>
</dbReference>
<dbReference type="AlphaFoldDB" id="A0A662Z2V5"/>
<dbReference type="InterPro" id="IPR036979">
    <property type="entry name" value="CM_dom_sf"/>
</dbReference>
<dbReference type="PANTHER" id="PTHR43018:SF1">
    <property type="entry name" value="PROTEIN AROA(G)"/>
    <property type="match status" value="1"/>
</dbReference>
<dbReference type="InterPro" id="IPR013785">
    <property type="entry name" value="Aldolase_TIM"/>
</dbReference>
<dbReference type="NCBIfam" id="NF009239">
    <property type="entry name" value="PRK12595.1"/>
    <property type="match status" value="1"/>
</dbReference>
<dbReference type="GO" id="GO:0009073">
    <property type="term" value="P:aromatic amino acid family biosynthetic process"/>
    <property type="evidence" value="ECO:0007669"/>
    <property type="project" value="InterPro"/>
</dbReference>
<dbReference type="OrthoDB" id="9780456at2"/>
<dbReference type="Gene3D" id="3.20.20.70">
    <property type="entry name" value="Aldolase class I"/>
    <property type="match status" value="1"/>
</dbReference>
<dbReference type="InterPro" id="IPR006268">
    <property type="entry name" value="DAHP_syn_2"/>
</dbReference>
<name>A0A662Z2V5_9STAP</name>
<dbReference type="GO" id="GO:0046417">
    <property type="term" value="P:chorismate metabolic process"/>
    <property type="evidence" value="ECO:0007669"/>
    <property type="project" value="InterPro"/>
</dbReference>
<dbReference type="Proteomes" id="UP000243605">
    <property type="component" value="Unassembled WGS sequence"/>
</dbReference>
<dbReference type="SUPFAM" id="SSF48600">
    <property type="entry name" value="Chorismate mutase II"/>
    <property type="match status" value="1"/>
</dbReference>
<dbReference type="PROSITE" id="PS51168">
    <property type="entry name" value="CHORISMATE_MUT_2"/>
    <property type="match status" value="1"/>
</dbReference>
<dbReference type="Pfam" id="PF01817">
    <property type="entry name" value="CM_2"/>
    <property type="match status" value="1"/>
</dbReference>
<keyword evidence="1" id="KW-0808">Transferase</keyword>
<feature type="domain" description="Chorismate mutase" evidence="3">
    <location>
        <begin position="1"/>
        <end position="91"/>
    </location>
</feature>